<feature type="region of interest" description="Disordered" evidence="1">
    <location>
        <begin position="76"/>
        <end position="97"/>
    </location>
</feature>
<accession>A0ABP5XM99</accession>
<reference evidence="3" key="1">
    <citation type="journal article" date="2019" name="Int. J. Syst. Evol. Microbiol.">
        <title>The Global Catalogue of Microorganisms (GCM) 10K type strain sequencing project: providing services to taxonomists for standard genome sequencing and annotation.</title>
        <authorList>
            <consortium name="The Broad Institute Genomics Platform"/>
            <consortium name="The Broad Institute Genome Sequencing Center for Infectious Disease"/>
            <person name="Wu L."/>
            <person name="Ma J."/>
        </authorList>
    </citation>
    <scope>NUCLEOTIDE SEQUENCE [LARGE SCALE GENOMIC DNA]</scope>
    <source>
        <strain evidence="3">JCM 6305</strain>
    </source>
</reference>
<proteinExistence type="predicted"/>
<keyword evidence="3" id="KW-1185">Reference proteome</keyword>
<dbReference type="Proteomes" id="UP001501638">
    <property type="component" value="Unassembled WGS sequence"/>
</dbReference>
<evidence type="ECO:0000313" key="2">
    <source>
        <dbReference type="EMBL" id="GAA2460122.1"/>
    </source>
</evidence>
<evidence type="ECO:0000313" key="3">
    <source>
        <dbReference type="Proteomes" id="UP001501638"/>
    </source>
</evidence>
<dbReference type="EMBL" id="BAAASZ010000035">
    <property type="protein sequence ID" value="GAA2460122.1"/>
    <property type="molecule type" value="Genomic_DNA"/>
</dbReference>
<name>A0ABP5XM99_9ACTN</name>
<comment type="caution">
    <text evidence="2">The sequence shown here is derived from an EMBL/GenBank/DDBJ whole genome shotgun (WGS) entry which is preliminary data.</text>
</comment>
<evidence type="ECO:0000256" key="1">
    <source>
        <dbReference type="SAM" id="MobiDB-lite"/>
    </source>
</evidence>
<protein>
    <submittedName>
        <fullName evidence="2">Uncharacterized protein</fullName>
    </submittedName>
</protein>
<gene>
    <name evidence="2" type="ORF">GCM10010405_50500</name>
</gene>
<sequence>MSYRQGKGAALREVSCRNRRKNGDKRTENSLGVSAAGIAGLLGNGLSGLAPVTAGTLSATERGHRRKPRLQLRHGARRTVPRGASSPRRNGPATIPAFHMPDVISGVILGFPTGRPMPAFGCTGG</sequence>
<organism evidence="2 3">
    <name type="scientific">Streptomyces macrosporus</name>
    <dbReference type="NCBI Taxonomy" id="44032"/>
    <lineage>
        <taxon>Bacteria</taxon>
        <taxon>Bacillati</taxon>
        <taxon>Actinomycetota</taxon>
        <taxon>Actinomycetes</taxon>
        <taxon>Kitasatosporales</taxon>
        <taxon>Streptomycetaceae</taxon>
        <taxon>Streptomyces</taxon>
    </lineage>
</organism>
<feature type="region of interest" description="Disordered" evidence="1">
    <location>
        <begin position="1"/>
        <end position="29"/>
    </location>
</feature>